<evidence type="ECO:0000259" key="6">
    <source>
        <dbReference type="Pfam" id="PF00916"/>
    </source>
</evidence>
<evidence type="ECO:0000256" key="4">
    <source>
        <dbReference type="ARBA" id="ARBA00023136"/>
    </source>
</evidence>
<feature type="domain" description="SLC26A/SulP transporter" evidence="6">
    <location>
        <begin position="56"/>
        <end position="157"/>
    </location>
</feature>
<sequence length="206" mass="23768">MATEIVRNNFPIISTIRQQQQQFYKIKEKISNLFEFIKNHLPIIYWLPKYNWRNSFFGDVSGGLTMAVLAIPQGIAHSALTEVEPVHSLYTAIFLAFFYILFGTSRHNSLGGFAILSLMTHSIQKKVMLFFKVKKAIQKVMLKYNKLKNETNFENNDEIFDYFNNTLPMDFINGTNSNFPFSKSSTDLNNLKPIHMATAIMFTSVN</sequence>
<evidence type="ECO:0000256" key="2">
    <source>
        <dbReference type="ARBA" id="ARBA00022692"/>
    </source>
</evidence>
<dbReference type="InterPro" id="IPR001902">
    <property type="entry name" value="SLC26A/SulP_fam"/>
</dbReference>
<dbReference type="GO" id="GO:0016020">
    <property type="term" value="C:membrane"/>
    <property type="evidence" value="ECO:0007669"/>
    <property type="project" value="UniProtKB-SubCell"/>
</dbReference>
<organism evidence="7 8">
    <name type="scientific">Wuchereria bancrofti</name>
    <dbReference type="NCBI Taxonomy" id="6293"/>
    <lineage>
        <taxon>Eukaryota</taxon>
        <taxon>Metazoa</taxon>
        <taxon>Ecdysozoa</taxon>
        <taxon>Nematoda</taxon>
        <taxon>Chromadorea</taxon>
        <taxon>Rhabditida</taxon>
        <taxon>Spirurina</taxon>
        <taxon>Spiruromorpha</taxon>
        <taxon>Filarioidea</taxon>
        <taxon>Onchocercidae</taxon>
        <taxon>Wuchereria</taxon>
    </lineage>
</organism>
<comment type="subcellular location">
    <subcellularLocation>
        <location evidence="1">Membrane</location>
        <topology evidence="1">Multi-pass membrane protein</topology>
    </subcellularLocation>
</comment>
<proteinExistence type="predicted"/>
<feature type="transmembrane region" description="Helical" evidence="5">
    <location>
        <begin position="56"/>
        <end position="75"/>
    </location>
</feature>
<keyword evidence="4 5" id="KW-0472">Membrane</keyword>
<keyword evidence="8" id="KW-1185">Reference proteome</keyword>
<protein>
    <recommendedName>
        <fullName evidence="6">SLC26A/SulP transporter domain-containing protein</fullName>
    </recommendedName>
</protein>
<name>A0A3P7EDL3_WUCBA</name>
<accession>A0A3P7EDL3</accession>
<dbReference type="OrthoDB" id="288203at2759"/>
<dbReference type="InParanoid" id="A0A3P7EDL3"/>
<dbReference type="GO" id="GO:0055085">
    <property type="term" value="P:transmembrane transport"/>
    <property type="evidence" value="ECO:0007669"/>
    <property type="project" value="InterPro"/>
</dbReference>
<dbReference type="Proteomes" id="UP000270924">
    <property type="component" value="Unassembled WGS sequence"/>
</dbReference>
<evidence type="ECO:0000313" key="8">
    <source>
        <dbReference type="Proteomes" id="UP000270924"/>
    </source>
</evidence>
<evidence type="ECO:0000256" key="3">
    <source>
        <dbReference type="ARBA" id="ARBA00022989"/>
    </source>
</evidence>
<dbReference type="EMBL" id="UYWW01006115">
    <property type="protein sequence ID" value="VDM14554.1"/>
    <property type="molecule type" value="Genomic_DNA"/>
</dbReference>
<keyword evidence="3 5" id="KW-1133">Transmembrane helix</keyword>
<evidence type="ECO:0000256" key="1">
    <source>
        <dbReference type="ARBA" id="ARBA00004141"/>
    </source>
</evidence>
<reference evidence="7 8" key="1">
    <citation type="submission" date="2018-11" db="EMBL/GenBank/DDBJ databases">
        <authorList>
            <consortium name="Pathogen Informatics"/>
        </authorList>
    </citation>
    <scope>NUCLEOTIDE SEQUENCE [LARGE SCALE GENOMIC DNA]</scope>
</reference>
<evidence type="ECO:0000313" key="7">
    <source>
        <dbReference type="EMBL" id="VDM14554.1"/>
    </source>
</evidence>
<dbReference type="PANTHER" id="PTHR11814">
    <property type="entry name" value="SULFATE TRANSPORTER"/>
    <property type="match status" value="1"/>
</dbReference>
<gene>
    <name evidence="7" type="ORF">WBA_LOCUS7940</name>
</gene>
<keyword evidence="2 5" id="KW-0812">Transmembrane</keyword>
<dbReference type="AlphaFoldDB" id="A0A3P7EDL3"/>
<evidence type="ECO:0000256" key="5">
    <source>
        <dbReference type="SAM" id="Phobius"/>
    </source>
</evidence>
<dbReference type="InterPro" id="IPR011547">
    <property type="entry name" value="SLC26A/SulP_dom"/>
</dbReference>
<dbReference type="Pfam" id="PF00916">
    <property type="entry name" value="Sulfate_transp"/>
    <property type="match status" value="1"/>
</dbReference>
<feature type="transmembrane region" description="Helical" evidence="5">
    <location>
        <begin position="87"/>
        <end position="104"/>
    </location>
</feature>